<evidence type="ECO:0000313" key="2">
    <source>
        <dbReference type="EMBL" id="EHL76963.1"/>
    </source>
</evidence>
<protein>
    <recommendedName>
        <fullName evidence="1">DUF6884 domain-containing protein</fullName>
    </recommendedName>
</protein>
<sequence length="161" mass="18601">MRQKKFFCIIPCGKRKIWDQHPEFGPVRADAAYIGIFHRLCQNYARLFFDHWGILSAKHGLLLPDDIVPGNYDLSFSDHHRKSEMIEISQLREQAEVKGAAAVDVVVMLGGKKFQPILREMFPECHDIQFPLQGSRGIGDMQKRLKDAIENRNPIHKIDFD</sequence>
<keyword evidence="3" id="KW-1185">Reference proteome</keyword>
<name>G9QMZ2_9BACI</name>
<gene>
    <name evidence="2" type="ORF">HMPREF1015_00909</name>
</gene>
<dbReference type="EMBL" id="ACWF01000120">
    <property type="protein sequence ID" value="EHL76963.1"/>
    <property type="molecule type" value="Genomic_DNA"/>
</dbReference>
<dbReference type="HOGENOM" id="CLU_114074_0_0_9"/>
<dbReference type="Pfam" id="PF21818">
    <property type="entry name" value="DUF6884"/>
    <property type="match status" value="1"/>
</dbReference>
<dbReference type="GeneID" id="87581604"/>
<comment type="caution">
    <text evidence="2">The sequence shown here is derived from an EMBL/GenBank/DDBJ whole genome shotgun (WGS) entry which is preliminary data.</text>
</comment>
<dbReference type="RefSeq" id="WP_003354669.1">
    <property type="nucleotide sequence ID" value="NZ_JH414757.1"/>
</dbReference>
<reference evidence="2 3" key="1">
    <citation type="submission" date="2011-09" db="EMBL/GenBank/DDBJ databases">
        <title>The Genome Sequence of Bacillus smithii 7_3_47FAA.</title>
        <authorList>
            <consortium name="The Broad Institute Genome Sequencing Platform"/>
            <person name="Earl A."/>
            <person name="Ward D."/>
            <person name="Feldgarden M."/>
            <person name="Gevers D."/>
            <person name="Daigneault M."/>
            <person name="Strauss J."/>
            <person name="Allen-Vercoe E."/>
            <person name="Young S.K."/>
            <person name="Zeng Q."/>
            <person name="Gargeya S."/>
            <person name="Fitzgerald M."/>
            <person name="Haas B."/>
            <person name="Abouelleil A."/>
            <person name="Alvarado L."/>
            <person name="Arachchi H.M."/>
            <person name="Berlin A."/>
            <person name="Brown A."/>
            <person name="Chapman S.B."/>
            <person name="Chen Z."/>
            <person name="Dunbar C."/>
            <person name="Freedman E."/>
            <person name="Gearin G."/>
            <person name="Goldberg J."/>
            <person name="Griggs A."/>
            <person name="Gujja S."/>
            <person name="Heiman D."/>
            <person name="Howarth C."/>
            <person name="Larson L."/>
            <person name="Lui A."/>
            <person name="MacDonald P.J.P."/>
            <person name="Montmayeur A."/>
            <person name="Murphy C."/>
            <person name="Neiman D."/>
            <person name="Pearson M."/>
            <person name="Priest M."/>
            <person name="Roberts A."/>
            <person name="Saif S."/>
            <person name="Shea T."/>
            <person name="Shenoy N."/>
            <person name="Sisk P."/>
            <person name="Stolte C."/>
            <person name="Sykes S."/>
            <person name="Wortman J."/>
            <person name="Nusbaum C."/>
            <person name="Birren B."/>
        </authorList>
    </citation>
    <scope>NUCLEOTIDE SEQUENCE [LARGE SCALE GENOMIC DNA]</scope>
    <source>
        <strain evidence="2 3">7_3_47FAA</strain>
    </source>
</reference>
<accession>G9QMZ2</accession>
<proteinExistence type="predicted"/>
<evidence type="ECO:0000259" key="1">
    <source>
        <dbReference type="Pfam" id="PF21818"/>
    </source>
</evidence>
<organism evidence="2 3">
    <name type="scientific">Bacillus smithii 7_3_47FAA</name>
    <dbReference type="NCBI Taxonomy" id="665952"/>
    <lineage>
        <taxon>Bacteria</taxon>
        <taxon>Bacillati</taxon>
        <taxon>Bacillota</taxon>
        <taxon>Bacilli</taxon>
        <taxon>Bacillales</taxon>
        <taxon>Bacillaceae</taxon>
        <taxon>Bacillus</taxon>
    </lineage>
</organism>
<dbReference type="InterPro" id="IPR049251">
    <property type="entry name" value="DUF6884"/>
</dbReference>
<dbReference type="AlphaFoldDB" id="G9QMZ2"/>
<feature type="domain" description="DUF6884" evidence="1">
    <location>
        <begin position="25"/>
        <end position="143"/>
    </location>
</feature>
<dbReference type="PATRIC" id="fig|665952.3.peg.2483"/>
<dbReference type="Proteomes" id="UP000011747">
    <property type="component" value="Unassembled WGS sequence"/>
</dbReference>
<evidence type="ECO:0000313" key="3">
    <source>
        <dbReference type="Proteomes" id="UP000011747"/>
    </source>
</evidence>